<sequence length="393" mass="45292">METKKFNGTIYNDWLRNLRIILDFENQGYVLDKPLSTALPEGSSPEEHIMFEKWLEGNRKVCTIIVASMINDIQKQYDRLEDVPWIMLRMREVYAVPDRHRYAATKAFFRTKMAEGPFVQSHRVKMLSLLEKLEDLKAGLDNDTYIDVILQSLPHPTTRCLLTTIRMDFRREASTSKAKGKKVGCWKRKKKKGKVTTATASAEAPPTTPSGNGKGKGKVLERSRKLSKDEMIMRLGDGKVVAAEVMGSLNLVINYHIRIELKDCYYVPIMIKNSIPVLDNNGYAFKINKNSFCLMIDDNYHMLDVCGPLNTPKRGGFSYFIKFTDDHLLYGYVYLMRYKSEAFGRFKEYRLDVENQTGYKIKALRSNRGGEYLSGEFIDYLKENGIFSQWTPP</sequence>
<organism evidence="2">
    <name type="scientific">Sesamum radiatum</name>
    <name type="common">Black benniseed</name>
    <dbReference type="NCBI Taxonomy" id="300843"/>
    <lineage>
        <taxon>Eukaryota</taxon>
        <taxon>Viridiplantae</taxon>
        <taxon>Streptophyta</taxon>
        <taxon>Embryophyta</taxon>
        <taxon>Tracheophyta</taxon>
        <taxon>Spermatophyta</taxon>
        <taxon>Magnoliopsida</taxon>
        <taxon>eudicotyledons</taxon>
        <taxon>Gunneridae</taxon>
        <taxon>Pentapetalae</taxon>
        <taxon>asterids</taxon>
        <taxon>lamiids</taxon>
        <taxon>Lamiales</taxon>
        <taxon>Pedaliaceae</taxon>
        <taxon>Sesamum</taxon>
    </lineage>
</organism>
<dbReference type="AlphaFoldDB" id="A0AAW2JBB6"/>
<name>A0AAW2JBB6_SESRA</name>
<gene>
    <name evidence="2" type="ORF">Sradi_7024100</name>
</gene>
<dbReference type="SUPFAM" id="SSF53098">
    <property type="entry name" value="Ribonuclease H-like"/>
    <property type="match status" value="1"/>
</dbReference>
<proteinExistence type="predicted"/>
<evidence type="ECO:0000256" key="1">
    <source>
        <dbReference type="SAM" id="MobiDB-lite"/>
    </source>
</evidence>
<dbReference type="InterPro" id="IPR036397">
    <property type="entry name" value="RNaseH_sf"/>
</dbReference>
<dbReference type="Gene3D" id="3.30.420.10">
    <property type="entry name" value="Ribonuclease H-like superfamily/Ribonuclease H"/>
    <property type="match status" value="1"/>
</dbReference>
<dbReference type="Pfam" id="PF14223">
    <property type="entry name" value="Retrotran_gag_2"/>
    <property type="match status" value="1"/>
</dbReference>
<protein>
    <recommendedName>
        <fullName evidence="3">Integrase catalytic domain-containing protein</fullName>
    </recommendedName>
</protein>
<comment type="caution">
    <text evidence="2">The sequence shown here is derived from an EMBL/GenBank/DDBJ whole genome shotgun (WGS) entry which is preliminary data.</text>
</comment>
<dbReference type="InterPro" id="IPR039537">
    <property type="entry name" value="Retrotran_Ty1/copia-like"/>
</dbReference>
<reference evidence="2" key="1">
    <citation type="submission" date="2020-06" db="EMBL/GenBank/DDBJ databases">
        <authorList>
            <person name="Li T."/>
            <person name="Hu X."/>
            <person name="Zhang T."/>
            <person name="Song X."/>
            <person name="Zhang H."/>
            <person name="Dai N."/>
            <person name="Sheng W."/>
            <person name="Hou X."/>
            <person name="Wei L."/>
        </authorList>
    </citation>
    <scope>NUCLEOTIDE SEQUENCE</scope>
    <source>
        <strain evidence="2">G02</strain>
        <tissue evidence="2">Leaf</tissue>
    </source>
</reference>
<dbReference type="PANTHER" id="PTHR42648">
    <property type="entry name" value="TRANSPOSASE, PUTATIVE-RELATED"/>
    <property type="match status" value="1"/>
</dbReference>
<accession>A0AAW2JBB6</accession>
<evidence type="ECO:0000313" key="2">
    <source>
        <dbReference type="EMBL" id="KAL0291487.1"/>
    </source>
</evidence>
<dbReference type="PANTHER" id="PTHR42648:SF27">
    <property type="entry name" value="RNA-DIRECTED DNA POLYMERASE"/>
    <property type="match status" value="1"/>
</dbReference>
<evidence type="ECO:0008006" key="3">
    <source>
        <dbReference type="Google" id="ProtNLM"/>
    </source>
</evidence>
<dbReference type="EMBL" id="JACGWJ010000530">
    <property type="protein sequence ID" value="KAL0291487.1"/>
    <property type="molecule type" value="Genomic_DNA"/>
</dbReference>
<feature type="compositionally biased region" description="Low complexity" evidence="1">
    <location>
        <begin position="195"/>
        <end position="205"/>
    </location>
</feature>
<reference evidence="2" key="2">
    <citation type="journal article" date="2024" name="Plant">
        <title>Genomic evolution and insights into agronomic trait innovations of Sesamum species.</title>
        <authorList>
            <person name="Miao H."/>
            <person name="Wang L."/>
            <person name="Qu L."/>
            <person name="Liu H."/>
            <person name="Sun Y."/>
            <person name="Le M."/>
            <person name="Wang Q."/>
            <person name="Wei S."/>
            <person name="Zheng Y."/>
            <person name="Lin W."/>
            <person name="Duan Y."/>
            <person name="Cao H."/>
            <person name="Xiong S."/>
            <person name="Wang X."/>
            <person name="Wei L."/>
            <person name="Li C."/>
            <person name="Ma Q."/>
            <person name="Ju M."/>
            <person name="Zhao R."/>
            <person name="Li G."/>
            <person name="Mu C."/>
            <person name="Tian Q."/>
            <person name="Mei H."/>
            <person name="Zhang T."/>
            <person name="Gao T."/>
            <person name="Zhang H."/>
        </authorList>
    </citation>
    <scope>NUCLEOTIDE SEQUENCE</scope>
    <source>
        <strain evidence="2">G02</strain>
    </source>
</reference>
<dbReference type="InterPro" id="IPR012337">
    <property type="entry name" value="RNaseH-like_sf"/>
</dbReference>
<feature type="region of interest" description="Disordered" evidence="1">
    <location>
        <begin position="194"/>
        <end position="220"/>
    </location>
</feature>
<dbReference type="GO" id="GO:0003676">
    <property type="term" value="F:nucleic acid binding"/>
    <property type="evidence" value="ECO:0007669"/>
    <property type="project" value="InterPro"/>
</dbReference>